<evidence type="ECO:0000313" key="2">
    <source>
        <dbReference type="Proteomes" id="UP000002215"/>
    </source>
</evidence>
<sequence>MNYKPFDPERAKQGDPVILQEYPNDTSSYLATLIREPDSDPKVHVIKMTEPSGHQYIILVTDRGVAYGENGRNFHKAIVMAPKKVTYYFVSCQNEWGRYASQMSTVEADADNIAREWAKEPRMLGIQKHTIEIEE</sequence>
<organism evidence="1 2">
    <name type="scientific">Chitinophaga pinensis (strain ATCC 43595 / DSM 2588 / LMG 13176 / NBRC 15968 / NCIMB 11800 / UQM 2034)</name>
    <dbReference type="NCBI Taxonomy" id="485918"/>
    <lineage>
        <taxon>Bacteria</taxon>
        <taxon>Pseudomonadati</taxon>
        <taxon>Bacteroidota</taxon>
        <taxon>Chitinophagia</taxon>
        <taxon>Chitinophagales</taxon>
        <taxon>Chitinophagaceae</taxon>
        <taxon>Chitinophaga</taxon>
    </lineage>
</organism>
<dbReference type="Proteomes" id="UP000002215">
    <property type="component" value="Chromosome"/>
</dbReference>
<dbReference type="EMBL" id="CP001699">
    <property type="protein sequence ID" value="ACU61317.1"/>
    <property type="molecule type" value="Genomic_DNA"/>
</dbReference>
<evidence type="ECO:0000313" key="1">
    <source>
        <dbReference type="EMBL" id="ACU61317.1"/>
    </source>
</evidence>
<dbReference type="KEGG" id="cpi:Cpin_3855"/>
<dbReference type="AlphaFoldDB" id="A0A979G5R6"/>
<reference evidence="2" key="1">
    <citation type="submission" date="2009-08" db="EMBL/GenBank/DDBJ databases">
        <title>The complete genome of Chitinophaga pinensis DSM 2588.</title>
        <authorList>
            <consortium name="US DOE Joint Genome Institute (JGI-PGF)"/>
            <person name="Lucas S."/>
            <person name="Copeland A."/>
            <person name="Lapidus A."/>
            <person name="Glavina del Rio T."/>
            <person name="Dalin E."/>
            <person name="Tice H."/>
            <person name="Bruce D."/>
            <person name="Goodwin L."/>
            <person name="Pitluck S."/>
            <person name="Kyrpides N."/>
            <person name="Mavromatis K."/>
            <person name="Ivanova N."/>
            <person name="Mikhailova N."/>
            <person name="Sims D."/>
            <person name="Meinche L."/>
            <person name="Brettin T."/>
            <person name="Detter J.C."/>
            <person name="Han C."/>
            <person name="Larimer F."/>
            <person name="Land M."/>
            <person name="Hauser L."/>
            <person name="Markowitz V."/>
            <person name="Cheng J.-F."/>
            <person name="Hugenholtz P."/>
            <person name="Woyke T."/>
            <person name="Wu D."/>
            <person name="Spring S."/>
            <person name="Klenk H.-P."/>
            <person name="Eisen J.A."/>
        </authorList>
    </citation>
    <scope>NUCLEOTIDE SEQUENCE [LARGE SCALE GENOMIC DNA]</scope>
    <source>
        <strain evidence="2">ATCC 43595 / DSM 2588 / LMG 13176 / NBRC 15968 / NCIMB 11800 / UQM 2034</strain>
    </source>
</reference>
<proteinExistence type="predicted"/>
<dbReference type="RefSeq" id="WP_012791490.1">
    <property type="nucleotide sequence ID" value="NC_013132.1"/>
</dbReference>
<accession>A0A979G5R6</accession>
<reference evidence="1 2" key="2">
    <citation type="journal article" date="2010" name="Stand. Genomic Sci.">
        <title>Complete genome sequence of Chitinophaga pinensis type strain (UQM 2034).</title>
        <authorList>
            <person name="Glavina Del Rio T."/>
            <person name="Abt B."/>
            <person name="Spring S."/>
            <person name="Lapidus A."/>
            <person name="Nolan M."/>
            <person name="Tice H."/>
            <person name="Copeland A."/>
            <person name="Cheng J.F."/>
            <person name="Chen F."/>
            <person name="Bruce D."/>
            <person name="Goodwin L."/>
            <person name="Pitluck S."/>
            <person name="Ivanova N."/>
            <person name="Mavromatis K."/>
            <person name="Mikhailova N."/>
            <person name="Pati A."/>
            <person name="Chen A."/>
            <person name="Palaniappan K."/>
            <person name="Land M."/>
            <person name="Hauser L."/>
            <person name="Chang Y.J."/>
            <person name="Jeffries C.D."/>
            <person name="Chain P."/>
            <person name="Saunders E."/>
            <person name="Detter J.C."/>
            <person name="Brettin T."/>
            <person name="Rohde M."/>
            <person name="Goker M."/>
            <person name="Bristow J."/>
            <person name="Eisen J.A."/>
            <person name="Markowitz V."/>
            <person name="Hugenholtz P."/>
            <person name="Kyrpides N.C."/>
            <person name="Klenk H.P."/>
            <person name="Lucas S."/>
        </authorList>
    </citation>
    <scope>NUCLEOTIDE SEQUENCE [LARGE SCALE GENOMIC DNA]</scope>
    <source>
        <strain evidence="2">ATCC 43595 / DSM 2588 / LMG 13176 / NBRC 15968 / NCIMB 11800 / UQM 2034</strain>
    </source>
</reference>
<gene>
    <name evidence="1" type="ordered locus">Cpin_3855</name>
</gene>
<name>A0A979G5R6_CHIPD</name>
<protein>
    <submittedName>
        <fullName evidence="1">Uncharacterized protein</fullName>
    </submittedName>
</protein>